<organism evidence="2 3">
    <name type="scientific">Turnera subulata</name>
    <dbReference type="NCBI Taxonomy" id="218843"/>
    <lineage>
        <taxon>Eukaryota</taxon>
        <taxon>Viridiplantae</taxon>
        <taxon>Streptophyta</taxon>
        <taxon>Embryophyta</taxon>
        <taxon>Tracheophyta</taxon>
        <taxon>Spermatophyta</taxon>
        <taxon>Magnoliopsida</taxon>
        <taxon>eudicotyledons</taxon>
        <taxon>Gunneridae</taxon>
        <taxon>Pentapetalae</taxon>
        <taxon>rosids</taxon>
        <taxon>fabids</taxon>
        <taxon>Malpighiales</taxon>
        <taxon>Passifloraceae</taxon>
        <taxon>Turnera</taxon>
    </lineage>
</organism>
<dbReference type="Proteomes" id="UP001141552">
    <property type="component" value="Unassembled WGS sequence"/>
</dbReference>
<dbReference type="AlphaFoldDB" id="A0A9Q0GCZ3"/>
<comment type="caution">
    <text evidence="2">The sequence shown here is derived from an EMBL/GenBank/DDBJ whole genome shotgun (WGS) entry which is preliminary data.</text>
</comment>
<sequence length="108" mass="12003">MASTQVEAEEAVKETIGQAEKPTEEHSPVVEEKAATTAEEAEVVVHDDDDDDDDDDDNEEGEKTEEDVKEEVEEDNYGEEFKVAESPIAGEDHSNATFDDEEDEEDLI</sequence>
<keyword evidence="3" id="KW-1185">Reference proteome</keyword>
<evidence type="ECO:0000256" key="1">
    <source>
        <dbReference type="SAM" id="MobiDB-lite"/>
    </source>
</evidence>
<feature type="compositionally biased region" description="Basic and acidic residues" evidence="1">
    <location>
        <begin position="21"/>
        <end position="34"/>
    </location>
</feature>
<protein>
    <submittedName>
        <fullName evidence="2">Uncharacterized protein</fullName>
    </submittedName>
</protein>
<reference evidence="2" key="2">
    <citation type="journal article" date="2023" name="Plants (Basel)">
        <title>Annotation of the Turnera subulata (Passifloraceae) Draft Genome Reveals the S-Locus Evolved after the Divergence of Turneroideae from Passifloroideae in a Stepwise Manner.</title>
        <authorList>
            <person name="Henning P.M."/>
            <person name="Roalson E.H."/>
            <person name="Mir W."/>
            <person name="McCubbin A.G."/>
            <person name="Shore J.S."/>
        </authorList>
    </citation>
    <scope>NUCLEOTIDE SEQUENCE</scope>
    <source>
        <strain evidence="2">F60SS</strain>
    </source>
</reference>
<reference evidence="2" key="1">
    <citation type="submission" date="2022-02" db="EMBL/GenBank/DDBJ databases">
        <authorList>
            <person name="Henning P.M."/>
            <person name="McCubbin A.G."/>
            <person name="Shore J.S."/>
        </authorList>
    </citation>
    <scope>NUCLEOTIDE SEQUENCE</scope>
    <source>
        <strain evidence="2">F60SS</strain>
        <tissue evidence="2">Leaves</tissue>
    </source>
</reference>
<proteinExistence type="predicted"/>
<name>A0A9Q0GCZ3_9ROSI</name>
<feature type="compositionally biased region" description="Acidic residues" evidence="1">
    <location>
        <begin position="39"/>
        <end position="78"/>
    </location>
</feature>
<evidence type="ECO:0000313" key="2">
    <source>
        <dbReference type="EMBL" id="KAJ4847954.1"/>
    </source>
</evidence>
<feature type="compositionally biased region" description="Acidic residues" evidence="1">
    <location>
        <begin position="98"/>
        <end position="108"/>
    </location>
</feature>
<feature type="region of interest" description="Disordered" evidence="1">
    <location>
        <begin position="1"/>
        <end position="108"/>
    </location>
</feature>
<evidence type="ECO:0000313" key="3">
    <source>
        <dbReference type="Proteomes" id="UP001141552"/>
    </source>
</evidence>
<dbReference type="EMBL" id="JAKUCV010001034">
    <property type="protein sequence ID" value="KAJ4847954.1"/>
    <property type="molecule type" value="Genomic_DNA"/>
</dbReference>
<gene>
    <name evidence="2" type="ORF">Tsubulata_012165</name>
</gene>
<accession>A0A9Q0GCZ3</accession>